<dbReference type="Pfam" id="PF01478">
    <property type="entry name" value="Peptidase_A24"/>
    <property type="match status" value="1"/>
</dbReference>
<comment type="similarity">
    <text evidence="2 8">Belongs to the peptidase A24 family.</text>
</comment>
<keyword evidence="9" id="KW-0489">Methyltransferase</keyword>
<keyword evidence="7 10" id="KW-0472">Membrane</keyword>
<dbReference type="InterPro" id="IPR050882">
    <property type="entry name" value="Prepilin_peptidase/N-MTase"/>
</dbReference>
<keyword evidence="14" id="KW-1185">Reference proteome</keyword>
<feature type="domain" description="Prepilin peptidase A24 N-terminal" evidence="12">
    <location>
        <begin position="17"/>
        <end position="109"/>
    </location>
</feature>
<dbReference type="EC" id="2.1.1.-" evidence="9"/>
<evidence type="ECO:0000256" key="7">
    <source>
        <dbReference type="ARBA" id="ARBA00023136"/>
    </source>
</evidence>
<keyword evidence="4" id="KW-0997">Cell inner membrane</keyword>
<evidence type="ECO:0000256" key="5">
    <source>
        <dbReference type="ARBA" id="ARBA00022692"/>
    </source>
</evidence>
<feature type="transmembrane region" description="Helical" evidence="10">
    <location>
        <begin position="88"/>
        <end position="109"/>
    </location>
</feature>
<evidence type="ECO:0000313" key="13">
    <source>
        <dbReference type="EMBL" id="MEW7312596.1"/>
    </source>
</evidence>
<dbReference type="InterPro" id="IPR014032">
    <property type="entry name" value="Peptidase_A24A_bac"/>
</dbReference>
<keyword evidence="9" id="KW-0645">Protease</keyword>
<evidence type="ECO:0000256" key="6">
    <source>
        <dbReference type="ARBA" id="ARBA00022989"/>
    </source>
</evidence>
<comment type="subcellular location">
    <subcellularLocation>
        <location evidence="1">Cell inner membrane</location>
        <topology evidence="1">Multi-pass membrane protein</topology>
    </subcellularLocation>
    <subcellularLocation>
        <location evidence="9">Cell membrane</location>
        <topology evidence="9">Multi-pass membrane protein</topology>
    </subcellularLocation>
</comment>
<evidence type="ECO:0000256" key="2">
    <source>
        <dbReference type="ARBA" id="ARBA00005801"/>
    </source>
</evidence>
<dbReference type="Gene3D" id="1.20.120.1220">
    <property type="match status" value="1"/>
</dbReference>
<feature type="domain" description="Prepilin type IV endopeptidase peptidase" evidence="11">
    <location>
        <begin position="121"/>
        <end position="228"/>
    </location>
</feature>
<gene>
    <name evidence="13" type="ORF">AB1E22_07715</name>
</gene>
<feature type="transmembrane region" description="Helical" evidence="10">
    <location>
        <begin position="204"/>
        <end position="230"/>
    </location>
</feature>
<comment type="caution">
    <text evidence="13">The sequence shown here is derived from an EMBL/GenBank/DDBJ whole genome shotgun (WGS) entry which is preliminary data.</text>
</comment>
<evidence type="ECO:0000313" key="14">
    <source>
        <dbReference type="Proteomes" id="UP001555342"/>
    </source>
</evidence>
<keyword evidence="9" id="KW-0378">Hydrolase</keyword>
<feature type="transmembrane region" description="Helical" evidence="10">
    <location>
        <begin position="12"/>
        <end position="31"/>
    </location>
</feature>
<evidence type="ECO:0000259" key="11">
    <source>
        <dbReference type="Pfam" id="PF01478"/>
    </source>
</evidence>
<dbReference type="Proteomes" id="UP001555342">
    <property type="component" value="Unassembled WGS sequence"/>
</dbReference>
<dbReference type="PANTHER" id="PTHR30487:SF0">
    <property type="entry name" value="PREPILIN LEADER PEPTIDASE_N-METHYLTRANSFERASE-RELATED"/>
    <property type="match status" value="1"/>
</dbReference>
<evidence type="ECO:0000256" key="9">
    <source>
        <dbReference type="RuleBase" id="RU003794"/>
    </source>
</evidence>
<comment type="function">
    <text evidence="9">Plays an essential role in type IV pili and type II pseudopili formation by proteolytically removing the leader sequence from substrate proteins and subsequently monomethylating the alpha-amino group of the newly exposed N-terminal phenylalanine.</text>
</comment>
<dbReference type="Pfam" id="PF06750">
    <property type="entry name" value="A24_N_bact"/>
    <property type="match status" value="1"/>
</dbReference>
<keyword evidence="5 9" id="KW-0812">Transmembrane</keyword>
<dbReference type="PRINTS" id="PR00864">
    <property type="entry name" value="PREPILNPTASE"/>
</dbReference>
<dbReference type="RefSeq" id="WP_367594798.1">
    <property type="nucleotide sequence ID" value="NZ_JBFMVT010000002.1"/>
</dbReference>
<reference evidence="13 14" key="1">
    <citation type="submission" date="2024-07" db="EMBL/GenBank/DDBJ databases">
        <authorList>
            <person name="Wang L."/>
        </authorList>
    </citation>
    <scope>NUCLEOTIDE SEQUENCE [LARGE SCALE GENOMIC DNA]</scope>
    <source>
        <strain evidence="13 14">WL359</strain>
    </source>
</reference>
<dbReference type="PANTHER" id="PTHR30487">
    <property type="entry name" value="TYPE 4 PREPILIN-LIKE PROTEINS LEADER PEPTIDE-PROCESSING ENZYME"/>
    <property type="match status" value="1"/>
</dbReference>
<dbReference type="InterPro" id="IPR010627">
    <property type="entry name" value="Prepilin_pept_A24_N"/>
</dbReference>
<sequence>MDSLVLSGWGFSLWMGLLGLISGSFMNVVIYRLPIMLDTKETSSGDINLWLPNSFCPECHHSLRWFDNIPLLSWLLLRGRCRYCNATISWRYSVIEFVCALGFAMLAILFPSPTTALSLAIFFWFVLALSAIDLKVLLLPDLLTLPLLWLGLIYNSLYGTIPLEDGVYGVVAGYLALWIIYWGFRLTTGREGMGYGDFKMLAAIGAWCGWQALPPVVLIAAFVGIFISLIRILMHKAADKTLPFGPCLACAGMIVLGWLNLT</sequence>
<dbReference type="InterPro" id="IPR000045">
    <property type="entry name" value="Prepilin_IV_endopep_pep"/>
</dbReference>
<evidence type="ECO:0000256" key="4">
    <source>
        <dbReference type="ARBA" id="ARBA00022519"/>
    </source>
</evidence>
<evidence type="ECO:0000256" key="3">
    <source>
        <dbReference type="ARBA" id="ARBA00022475"/>
    </source>
</evidence>
<keyword evidence="9" id="KW-0808">Transferase</keyword>
<dbReference type="EC" id="3.4.23.43" evidence="9"/>
<protein>
    <recommendedName>
        <fullName evidence="9">Prepilin leader peptidase/N-methyltransferase</fullName>
        <ecNumber evidence="9">2.1.1.-</ecNumber>
        <ecNumber evidence="9">3.4.23.43</ecNumber>
    </recommendedName>
</protein>
<evidence type="ECO:0000256" key="10">
    <source>
        <dbReference type="SAM" id="Phobius"/>
    </source>
</evidence>
<feature type="transmembrane region" description="Helical" evidence="10">
    <location>
        <begin position="242"/>
        <end position="261"/>
    </location>
</feature>
<dbReference type="EMBL" id="JBFMVT010000002">
    <property type="protein sequence ID" value="MEW7312596.1"/>
    <property type="molecule type" value="Genomic_DNA"/>
</dbReference>
<accession>A0ABV3NT34</accession>
<comment type="catalytic activity">
    <reaction evidence="9">
        <text>Typically cleaves a -Gly-|-Phe- bond to release an N-terminal, basic peptide of 5-8 residues from type IV prepilin, and then N-methylates the new N-terminal amino group, the methyl donor being S-adenosyl-L-methionine.</text>
        <dbReference type="EC" id="3.4.23.43"/>
    </reaction>
</comment>
<keyword evidence="6 10" id="KW-1133">Transmembrane helix</keyword>
<evidence type="ECO:0000256" key="1">
    <source>
        <dbReference type="ARBA" id="ARBA00004429"/>
    </source>
</evidence>
<feature type="transmembrane region" description="Helical" evidence="10">
    <location>
        <begin position="121"/>
        <end position="154"/>
    </location>
</feature>
<keyword evidence="3" id="KW-1003">Cell membrane</keyword>
<evidence type="ECO:0000256" key="8">
    <source>
        <dbReference type="RuleBase" id="RU003793"/>
    </source>
</evidence>
<proteinExistence type="inferred from homology"/>
<organism evidence="13 14">
    <name type="scientific">Buttiauxella gaviniae</name>
    <dbReference type="NCBI Taxonomy" id="82990"/>
    <lineage>
        <taxon>Bacteria</taxon>
        <taxon>Pseudomonadati</taxon>
        <taxon>Pseudomonadota</taxon>
        <taxon>Gammaproteobacteria</taxon>
        <taxon>Enterobacterales</taxon>
        <taxon>Enterobacteriaceae</taxon>
        <taxon>Buttiauxella</taxon>
    </lineage>
</organism>
<feature type="transmembrane region" description="Helical" evidence="10">
    <location>
        <begin position="166"/>
        <end position="184"/>
    </location>
</feature>
<name>A0ABV3NT34_9ENTR</name>
<evidence type="ECO:0000259" key="12">
    <source>
        <dbReference type="Pfam" id="PF06750"/>
    </source>
</evidence>
<keyword evidence="9" id="KW-0511">Multifunctional enzyme</keyword>